<dbReference type="Proteomes" id="UP000887565">
    <property type="component" value="Unplaced"/>
</dbReference>
<dbReference type="InterPro" id="IPR012337">
    <property type="entry name" value="RNaseH-like_sf"/>
</dbReference>
<dbReference type="PROSITE" id="PS50967">
    <property type="entry name" value="HRDC"/>
    <property type="match status" value="1"/>
</dbReference>
<dbReference type="InterPro" id="IPR010997">
    <property type="entry name" value="HRDC-like_sf"/>
</dbReference>
<evidence type="ECO:0000259" key="11">
    <source>
        <dbReference type="PROSITE" id="PS50967"/>
    </source>
</evidence>
<evidence type="ECO:0000256" key="1">
    <source>
        <dbReference type="ARBA" id="ARBA00004123"/>
    </source>
</evidence>
<organism evidence="12 13">
    <name type="scientific">Romanomermis culicivorax</name>
    <name type="common">Nematode worm</name>
    <dbReference type="NCBI Taxonomy" id="13658"/>
    <lineage>
        <taxon>Eukaryota</taxon>
        <taxon>Metazoa</taxon>
        <taxon>Ecdysozoa</taxon>
        <taxon>Nematoda</taxon>
        <taxon>Enoplea</taxon>
        <taxon>Dorylaimia</taxon>
        <taxon>Mermithida</taxon>
        <taxon>Mermithoidea</taxon>
        <taxon>Mermithidae</taxon>
        <taxon>Romanomermis</taxon>
    </lineage>
</organism>
<dbReference type="SMART" id="SM00474">
    <property type="entry name" value="35EXOc"/>
    <property type="match status" value="1"/>
</dbReference>
<dbReference type="InterPro" id="IPR012588">
    <property type="entry name" value="Exosome-assoc_fac_Rrp6_N"/>
</dbReference>
<keyword evidence="6" id="KW-0269">Exonuclease</keyword>
<evidence type="ECO:0000256" key="5">
    <source>
        <dbReference type="ARBA" id="ARBA00022835"/>
    </source>
</evidence>
<dbReference type="GO" id="GO:0071036">
    <property type="term" value="P:nuclear polyadenylation-dependent snoRNA catabolic process"/>
    <property type="evidence" value="ECO:0007669"/>
    <property type="project" value="TreeGrafter"/>
</dbReference>
<evidence type="ECO:0000256" key="10">
    <source>
        <dbReference type="SAM" id="MobiDB-lite"/>
    </source>
</evidence>
<dbReference type="GO" id="GO:0071037">
    <property type="term" value="P:nuclear polyadenylation-dependent snRNA catabolic process"/>
    <property type="evidence" value="ECO:0007669"/>
    <property type="project" value="TreeGrafter"/>
</dbReference>
<evidence type="ECO:0000256" key="3">
    <source>
        <dbReference type="ARBA" id="ARBA00022722"/>
    </source>
</evidence>
<dbReference type="AlphaFoldDB" id="A0A915IDH0"/>
<dbReference type="WBParaSite" id="nRc.2.0.1.t11838-RA">
    <property type="protein sequence ID" value="nRc.2.0.1.t11838-RA"/>
    <property type="gene ID" value="nRc.2.0.1.g11838"/>
</dbReference>
<dbReference type="GO" id="GO:0000176">
    <property type="term" value="C:nuclear exosome (RNase complex)"/>
    <property type="evidence" value="ECO:0007669"/>
    <property type="project" value="InterPro"/>
</dbReference>
<dbReference type="GO" id="GO:0000166">
    <property type="term" value="F:nucleotide binding"/>
    <property type="evidence" value="ECO:0007669"/>
    <property type="project" value="InterPro"/>
</dbReference>
<feature type="domain" description="HRDC" evidence="11">
    <location>
        <begin position="474"/>
        <end position="554"/>
    </location>
</feature>
<sequence>MAANQSENSSKEPLEADIVLRCLMNATKCANNLPKIGQNFELYSSYPLFADLLKTEGHRLKTILSDVLKHANCKVSLNHVESVDEMSDLIEKASDCLAERIANCIDEADGRRKQEDLVLVSTGMIVKDESSLVDASWNKPKNLYEKFSTKSSDYANNALKLLASKNVVRPQLSFQHLIDNSNRSFISKLKFKHNASLTINQSRLTMIMDDNIVQDRTCDTAYHPNPYKYELDHYTPDDKFLERCPTLEIPAGIDKIPFKLVEEESELQNLCRILKNSTEFAVDLEAHTYRTFQGLTCLMQVSVDNADYVVDTLKLWPHMHILNDPFTDPKILKVFHGAYSDVEWLQRDFGIYVVNMFDTGQAMRVLGMAHFSLAFLIKSFLNIDLKKEFQLADWRIRPLPKCLLDYAREDTRYLLYCYRRLKNELLDAGNERKNLLISVFERSRDLCAKHYEKSLLDPDRDYLRLCAMTKKPFNSRQKMALKELYAWRDATARLQDESIGYVLPNHMLLQIAEVLPREMQGLLSCCNPVPPLVRQDLHDLHKIVVKARQSALEIEEKASLSDSSATIYNATHRHLPKPHDFSHVNEDEELVPRTASADLSVDFQSNMLKSSPKLFTLTSRIRRIELKSKNMVRMVGCESRELETSENFTAQITTPYEMFLKTQIEREKNVTKRDNEQNTSSKAKMYNHLETYRKIENVVDSVEADVAMLSQGENFKRKRCERDDDEKGEGSCSSSDEEKDEILETAVPLPANAAKRLKKKKKKLLKTMSMTTSAESPMENFDYSQAVKEQKEKFAQSKNAPQRPTFDPHKDFMKQKPGKKGRKFGKRQSKSSFGTR</sequence>
<dbReference type="CDD" id="cd06147">
    <property type="entry name" value="Rrp6p_like_exo"/>
    <property type="match status" value="1"/>
</dbReference>
<evidence type="ECO:0000256" key="2">
    <source>
        <dbReference type="ARBA" id="ARBA00022552"/>
    </source>
</evidence>
<dbReference type="OMA" id="NIMRPQM"/>
<protein>
    <recommendedName>
        <fullName evidence="9">Exosome complex component 10 homolog</fullName>
    </recommendedName>
</protein>
<dbReference type="Gene3D" id="3.30.420.10">
    <property type="entry name" value="Ribonuclease H-like superfamily/Ribonuclease H"/>
    <property type="match status" value="1"/>
</dbReference>
<evidence type="ECO:0000256" key="9">
    <source>
        <dbReference type="ARBA" id="ARBA00070365"/>
    </source>
</evidence>
<dbReference type="SUPFAM" id="SSF47819">
    <property type="entry name" value="HRDC-like"/>
    <property type="match status" value="1"/>
</dbReference>
<dbReference type="FunFam" id="3.30.420.10:FF:000059">
    <property type="entry name" value="Exosome complex exonuclease Rrp6"/>
    <property type="match status" value="1"/>
</dbReference>
<keyword evidence="3" id="KW-0540">Nuclease</keyword>
<dbReference type="GO" id="GO:0071038">
    <property type="term" value="P:TRAMP-dependent tRNA surveillance pathway"/>
    <property type="evidence" value="ECO:0007669"/>
    <property type="project" value="TreeGrafter"/>
</dbReference>
<dbReference type="PANTHER" id="PTHR12124">
    <property type="entry name" value="POLYMYOSITIS/SCLERODERMA AUTOANTIGEN-RELATED"/>
    <property type="match status" value="1"/>
</dbReference>
<comment type="subcellular location">
    <subcellularLocation>
        <location evidence="1">Nucleus</location>
    </subcellularLocation>
</comment>
<dbReference type="Gene3D" id="1.10.150.80">
    <property type="entry name" value="HRDC domain"/>
    <property type="match status" value="1"/>
</dbReference>
<dbReference type="GO" id="GO:0071035">
    <property type="term" value="P:nuclear polyadenylation-dependent rRNA catabolic process"/>
    <property type="evidence" value="ECO:0007669"/>
    <property type="project" value="TreeGrafter"/>
</dbReference>
<dbReference type="GO" id="GO:0071040">
    <property type="term" value="P:nuclear polyadenylation-dependent antisense transcript catabolic process"/>
    <property type="evidence" value="ECO:0007669"/>
    <property type="project" value="TreeGrafter"/>
</dbReference>
<reference evidence="13" key="1">
    <citation type="submission" date="2022-11" db="UniProtKB">
        <authorList>
            <consortium name="WormBaseParasite"/>
        </authorList>
    </citation>
    <scope>IDENTIFICATION</scope>
</reference>
<dbReference type="InterPro" id="IPR002562">
    <property type="entry name" value="3'-5'_exonuclease_dom"/>
</dbReference>
<dbReference type="GO" id="GO:0003727">
    <property type="term" value="F:single-stranded RNA binding"/>
    <property type="evidence" value="ECO:0007669"/>
    <property type="project" value="TreeGrafter"/>
</dbReference>
<evidence type="ECO:0000313" key="13">
    <source>
        <dbReference type="WBParaSite" id="nRc.2.0.1.t11838-RA"/>
    </source>
</evidence>
<comment type="similarity">
    <text evidence="8">Belongs to the exosome component 10/RRP6 family.</text>
</comment>
<keyword evidence="2" id="KW-0698">rRNA processing</keyword>
<dbReference type="InterPro" id="IPR036397">
    <property type="entry name" value="RNaseH_sf"/>
</dbReference>
<dbReference type="SMART" id="SM00341">
    <property type="entry name" value="HRDC"/>
    <property type="match status" value="1"/>
</dbReference>
<evidence type="ECO:0000313" key="12">
    <source>
        <dbReference type="Proteomes" id="UP000887565"/>
    </source>
</evidence>
<dbReference type="GO" id="GO:0005730">
    <property type="term" value="C:nucleolus"/>
    <property type="evidence" value="ECO:0007669"/>
    <property type="project" value="TreeGrafter"/>
</dbReference>
<feature type="compositionally biased region" description="Basic residues" evidence="10">
    <location>
        <begin position="755"/>
        <end position="765"/>
    </location>
</feature>
<dbReference type="SUPFAM" id="SSF53098">
    <property type="entry name" value="Ribonuclease H-like"/>
    <property type="match status" value="1"/>
</dbReference>
<dbReference type="PANTHER" id="PTHR12124:SF47">
    <property type="entry name" value="EXOSOME COMPONENT 10"/>
    <property type="match status" value="1"/>
</dbReference>
<feature type="compositionally biased region" description="Basic residues" evidence="10">
    <location>
        <begin position="816"/>
        <end position="829"/>
    </location>
</feature>
<keyword evidence="5" id="KW-0271">Exosome</keyword>
<evidence type="ECO:0000256" key="6">
    <source>
        <dbReference type="ARBA" id="ARBA00022839"/>
    </source>
</evidence>
<dbReference type="InterPro" id="IPR044876">
    <property type="entry name" value="HRDC_dom_sf"/>
</dbReference>
<feature type="region of interest" description="Disordered" evidence="10">
    <location>
        <begin position="718"/>
        <end position="836"/>
    </location>
</feature>
<dbReference type="Pfam" id="PF01612">
    <property type="entry name" value="DNA_pol_A_exo1"/>
    <property type="match status" value="1"/>
</dbReference>
<dbReference type="GO" id="GO:0071044">
    <property type="term" value="P:histone mRNA catabolic process"/>
    <property type="evidence" value="ECO:0007669"/>
    <property type="project" value="TreeGrafter"/>
</dbReference>
<accession>A0A915IDH0</accession>
<dbReference type="Pfam" id="PF08066">
    <property type="entry name" value="PMC2NT"/>
    <property type="match status" value="1"/>
</dbReference>
<dbReference type="FunFam" id="1.10.150.80:FF:000001">
    <property type="entry name" value="Putative exosome component 10"/>
    <property type="match status" value="1"/>
</dbReference>
<dbReference type="GO" id="GO:0071051">
    <property type="term" value="P:poly(A)-dependent snoRNA 3'-end processing"/>
    <property type="evidence" value="ECO:0007669"/>
    <property type="project" value="TreeGrafter"/>
</dbReference>
<dbReference type="Pfam" id="PF00570">
    <property type="entry name" value="HRDC"/>
    <property type="match status" value="1"/>
</dbReference>
<name>A0A915IDH0_ROMCU</name>
<keyword evidence="4" id="KW-0378">Hydrolase</keyword>
<dbReference type="GO" id="GO:0071039">
    <property type="term" value="P:nuclear polyadenylation-dependent CUT catabolic process"/>
    <property type="evidence" value="ECO:0007669"/>
    <property type="project" value="TreeGrafter"/>
</dbReference>
<proteinExistence type="inferred from homology"/>
<dbReference type="GO" id="GO:0000175">
    <property type="term" value="F:3'-5'-RNA exonuclease activity"/>
    <property type="evidence" value="ECO:0007669"/>
    <property type="project" value="InterPro"/>
</dbReference>
<evidence type="ECO:0000256" key="8">
    <source>
        <dbReference type="ARBA" id="ARBA00043957"/>
    </source>
</evidence>
<evidence type="ECO:0000256" key="4">
    <source>
        <dbReference type="ARBA" id="ARBA00022801"/>
    </source>
</evidence>
<dbReference type="InterPro" id="IPR045092">
    <property type="entry name" value="Rrp6-like"/>
</dbReference>
<dbReference type="InterPro" id="IPR002121">
    <property type="entry name" value="HRDC_dom"/>
</dbReference>
<evidence type="ECO:0000256" key="7">
    <source>
        <dbReference type="ARBA" id="ARBA00023242"/>
    </source>
</evidence>
<keyword evidence="7" id="KW-0539">Nucleus</keyword>
<dbReference type="GO" id="GO:0000467">
    <property type="term" value="P:exonucleolytic trimming to generate mature 3'-end of 5.8S rRNA from tricistronic rRNA transcript (SSU-rRNA, 5.8S rRNA, LSU-rRNA)"/>
    <property type="evidence" value="ECO:0007669"/>
    <property type="project" value="InterPro"/>
</dbReference>
<dbReference type="InterPro" id="IPR049559">
    <property type="entry name" value="Rrp6p-like_exo"/>
</dbReference>
<keyword evidence="12" id="KW-1185">Reference proteome</keyword>